<dbReference type="Proteomes" id="UP000270296">
    <property type="component" value="Unassembled WGS sequence"/>
</dbReference>
<protein>
    <submittedName>
        <fullName evidence="4">Transmembrane protein</fullName>
    </submittedName>
</protein>
<evidence type="ECO:0000313" key="2">
    <source>
        <dbReference type="EMBL" id="VDP21764.1"/>
    </source>
</evidence>
<dbReference type="EMBL" id="UZAM01012418">
    <property type="protein sequence ID" value="VDP21764.1"/>
    <property type="molecule type" value="Genomic_DNA"/>
</dbReference>
<proteinExistence type="predicted"/>
<gene>
    <name evidence="2" type="ORF">SBAD_LOCUS9181</name>
</gene>
<reference evidence="2 3" key="2">
    <citation type="submission" date="2018-11" db="EMBL/GenBank/DDBJ databases">
        <authorList>
            <consortium name="Pathogen Informatics"/>
        </authorList>
    </citation>
    <scope>NUCLEOTIDE SEQUENCE [LARGE SCALE GENOMIC DNA]</scope>
</reference>
<evidence type="ECO:0000256" key="1">
    <source>
        <dbReference type="SAM" id="MobiDB-lite"/>
    </source>
</evidence>
<accession>A0A183IZY3</accession>
<evidence type="ECO:0000313" key="4">
    <source>
        <dbReference type="WBParaSite" id="SBAD_0000951101-mRNA-1"/>
    </source>
</evidence>
<reference evidence="4" key="1">
    <citation type="submission" date="2016-06" db="UniProtKB">
        <authorList>
            <consortium name="WormBaseParasite"/>
        </authorList>
    </citation>
    <scope>IDENTIFICATION</scope>
</reference>
<organism evidence="4">
    <name type="scientific">Soboliphyme baturini</name>
    <dbReference type="NCBI Taxonomy" id="241478"/>
    <lineage>
        <taxon>Eukaryota</taxon>
        <taxon>Metazoa</taxon>
        <taxon>Ecdysozoa</taxon>
        <taxon>Nematoda</taxon>
        <taxon>Enoplea</taxon>
        <taxon>Dorylaimia</taxon>
        <taxon>Dioctophymatida</taxon>
        <taxon>Dioctophymatoidea</taxon>
        <taxon>Soboliphymatidae</taxon>
        <taxon>Soboliphyme</taxon>
    </lineage>
</organism>
<sequence>MRSSRSITIGGRLENTKTKRDTDDAMMRHLKKPLLGVLSGLTLNRNWLFHLVLKNDSRVVVSGDVKRYSFPLEIDFKRQTSSNNNQTQHEQHVVGMRDKMLASSSVPQSTADELLLSGETLAGSGCRDNVDDEDCVSFIPNTSGTLTLFQIDIMLCLVGLIIFSL</sequence>
<name>A0A183IZY3_9BILA</name>
<feature type="region of interest" description="Disordered" evidence="1">
    <location>
        <begin position="1"/>
        <end position="24"/>
    </location>
</feature>
<evidence type="ECO:0000313" key="3">
    <source>
        <dbReference type="Proteomes" id="UP000270296"/>
    </source>
</evidence>
<feature type="compositionally biased region" description="Basic and acidic residues" evidence="1">
    <location>
        <begin position="14"/>
        <end position="24"/>
    </location>
</feature>
<keyword evidence="3" id="KW-1185">Reference proteome</keyword>
<dbReference type="AlphaFoldDB" id="A0A183IZY3"/>
<dbReference type="WBParaSite" id="SBAD_0000951101-mRNA-1">
    <property type="protein sequence ID" value="SBAD_0000951101-mRNA-1"/>
    <property type="gene ID" value="SBAD_0000951101"/>
</dbReference>